<accession>A0A2A9M1L7</accession>
<feature type="compositionally biased region" description="Polar residues" evidence="5">
    <location>
        <begin position="871"/>
        <end position="883"/>
    </location>
</feature>
<keyword evidence="8" id="KW-1185">Reference proteome</keyword>
<feature type="compositionally biased region" description="Low complexity" evidence="5">
    <location>
        <begin position="220"/>
        <end position="237"/>
    </location>
</feature>
<evidence type="ECO:0000256" key="5">
    <source>
        <dbReference type="SAM" id="MobiDB-lite"/>
    </source>
</evidence>
<feature type="compositionally biased region" description="Low complexity" evidence="5">
    <location>
        <begin position="189"/>
        <end position="200"/>
    </location>
</feature>
<dbReference type="Gene3D" id="3.10.580.10">
    <property type="entry name" value="CBS-domain"/>
    <property type="match status" value="1"/>
</dbReference>
<dbReference type="PANTHER" id="PTHR13780">
    <property type="entry name" value="AMP-ACTIVATED PROTEIN KINASE, GAMMA REGULATORY SUBUNIT"/>
    <property type="match status" value="1"/>
</dbReference>
<dbReference type="PANTHER" id="PTHR13780:SF35">
    <property type="entry name" value="LD22662P"/>
    <property type="match status" value="1"/>
</dbReference>
<dbReference type="InterPro" id="IPR046342">
    <property type="entry name" value="CBS_dom_sf"/>
</dbReference>
<dbReference type="Pfam" id="PF00571">
    <property type="entry name" value="CBS"/>
    <property type="match status" value="1"/>
</dbReference>
<feature type="compositionally biased region" description="Polar residues" evidence="5">
    <location>
        <begin position="660"/>
        <end position="670"/>
    </location>
</feature>
<comment type="similarity">
    <text evidence="1">Belongs to the 5'-AMP-activated protein kinase gamma subunit family.</text>
</comment>
<dbReference type="InterPro" id="IPR000644">
    <property type="entry name" value="CBS_dom"/>
</dbReference>
<comment type="caution">
    <text evidence="7">The sequence shown here is derived from an EMBL/GenBank/DDBJ whole genome shotgun (WGS) entry which is preliminary data.</text>
</comment>
<feature type="compositionally biased region" description="Polar residues" evidence="5">
    <location>
        <begin position="698"/>
        <end position="714"/>
    </location>
</feature>
<dbReference type="CDD" id="cd02205">
    <property type="entry name" value="CBS_pair_SF"/>
    <property type="match status" value="1"/>
</dbReference>
<dbReference type="AlphaFoldDB" id="A0A2A9M1L7"/>
<feature type="compositionally biased region" description="Basic and acidic residues" evidence="5">
    <location>
        <begin position="684"/>
        <end position="696"/>
    </location>
</feature>
<feature type="compositionally biased region" description="Basic and acidic residues" evidence="5">
    <location>
        <begin position="156"/>
        <end position="165"/>
    </location>
</feature>
<dbReference type="PROSITE" id="PS51371">
    <property type="entry name" value="CBS"/>
    <property type="match status" value="1"/>
</dbReference>
<feature type="region of interest" description="Disordered" evidence="5">
    <location>
        <begin position="816"/>
        <end position="949"/>
    </location>
</feature>
<evidence type="ECO:0000259" key="6">
    <source>
        <dbReference type="PROSITE" id="PS51371"/>
    </source>
</evidence>
<feature type="compositionally biased region" description="Low complexity" evidence="5">
    <location>
        <begin position="671"/>
        <end position="682"/>
    </location>
</feature>
<feature type="compositionally biased region" description="Low complexity" evidence="5">
    <location>
        <begin position="388"/>
        <end position="412"/>
    </location>
</feature>
<evidence type="ECO:0000313" key="7">
    <source>
        <dbReference type="EMBL" id="PFH32388.1"/>
    </source>
</evidence>
<keyword evidence="3 4" id="KW-0129">CBS domain</keyword>
<evidence type="ECO:0000256" key="3">
    <source>
        <dbReference type="ARBA" id="ARBA00023122"/>
    </source>
</evidence>
<feature type="region of interest" description="Disordered" evidence="5">
    <location>
        <begin position="733"/>
        <end position="754"/>
    </location>
</feature>
<feature type="compositionally biased region" description="Basic and acidic residues" evidence="5">
    <location>
        <begin position="413"/>
        <end position="427"/>
    </location>
</feature>
<feature type="compositionally biased region" description="Low complexity" evidence="5">
    <location>
        <begin position="350"/>
        <end position="367"/>
    </location>
</feature>
<feature type="domain" description="CBS" evidence="6">
    <location>
        <begin position="557"/>
        <end position="617"/>
    </location>
</feature>
<feature type="compositionally biased region" description="Low complexity" evidence="5">
    <location>
        <begin position="443"/>
        <end position="452"/>
    </location>
</feature>
<sequence>MFSSGGQLEECPNGTGADPPRDGGERGAARIPIIPGLLFQHLVQFYSQNEVVDVTPGLTTLLVLDNRLFVSTALQVRRSSRQNGGNPALHLFLLAGSEGVLLQALDVPVSASTLSSHVSLFAGTLGCGRRLSSRSTLSSVCARQTVALQFRDRRAPRVCGGRESEEGLGGGHPAISPATLGAAAFAGSSGLPSSLASQPPREARASPQGDDAGPADPCEGRAAASGGAAAPRGFSGSVPEGAGSLQTPPARVMSSRSLPENGQRGPSCPSSMSCLRMRRVLAQGVGAQGVWLYDESAKLVAGFMDEKELVAFFICWAHWLRERMPQEELPAETEKTPGRSATPRRGGALSSSTSGKEGNSSEETQAGEADRGREGERDGCGPARSGRAAEAANGCSGAGASSAGGCASQRASQEGRERETERTEAKKPQVSQPAGEGAEKEGASSPSSSPPSTLRPTETMQQLLRRTPPPWTWTLQQWRAFYKTPSPVLYIHPDRPPIDALLLQLQNRTATVALWNAERQTPMVVLTLCALLAHAVQHLRGDLPEFELSVQQLQVGTYRDIVTVDVEDSVLDAVETINECDISAVPVVDSRGAYVGCFTRQNFLLLALQAIHNGTPLDVDQPVGDALKQLRYQENRRAQQLQANAAAAQGGKARPLESARPSNSLPSHQLPSSQYPSVYSSSIRDGRAGFSGERRGSTYASAHSQSFGGASQPHQHVAADGSVFGSVVRQSVGGGSAPLSRSASRESRCSSRNDLPAPAVSIREAILRVLFSPYRRIIFLDSADRVSGVVTATDLAGFLVGSGQPVFTFAGAEDCSASFQPHPPRTSSHELNTRCASEGDNPGSSSKFSGGMDTSRGSAAMAQEKTGVRSPVTSDPTRSTATPETVGAEASEPTDRPTSSDRLGSTTAPAAVVELGSPQCSAVGGAAGKGGADTQEEAEKRECSRPDAA</sequence>
<evidence type="ECO:0000256" key="2">
    <source>
        <dbReference type="ARBA" id="ARBA00022737"/>
    </source>
</evidence>
<feature type="compositionally biased region" description="Basic and acidic residues" evidence="5">
    <location>
        <begin position="368"/>
        <end position="379"/>
    </location>
</feature>
<proteinExistence type="inferred from homology"/>
<keyword evidence="2" id="KW-0677">Repeat</keyword>
<evidence type="ECO:0000256" key="1">
    <source>
        <dbReference type="ARBA" id="ARBA00006750"/>
    </source>
</evidence>
<protein>
    <submittedName>
        <fullName evidence="7">CBS domain-containing protein</fullName>
    </submittedName>
</protein>
<name>A0A2A9M1L7_BESBE</name>
<dbReference type="VEuPathDB" id="ToxoDB:BESB_017060"/>
<feature type="region of interest" description="Disordered" evidence="5">
    <location>
        <begin position="1"/>
        <end position="26"/>
    </location>
</feature>
<feature type="compositionally biased region" description="Basic and acidic residues" evidence="5">
    <location>
        <begin position="327"/>
        <end position="337"/>
    </location>
</feature>
<evidence type="ECO:0000313" key="8">
    <source>
        <dbReference type="Proteomes" id="UP000224006"/>
    </source>
</evidence>
<dbReference type="STRING" id="94643.A0A2A9M1L7"/>
<feature type="region of interest" description="Disordered" evidence="5">
    <location>
        <begin position="156"/>
        <end position="175"/>
    </location>
</feature>
<dbReference type="GeneID" id="40306767"/>
<evidence type="ECO:0000256" key="4">
    <source>
        <dbReference type="PROSITE-ProRule" id="PRU00703"/>
    </source>
</evidence>
<gene>
    <name evidence="7" type="ORF">BESB_017060</name>
</gene>
<reference evidence="7 8" key="1">
    <citation type="submission" date="2017-09" db="EMBL/GenBank/DDBJ databases">
        <title>Genome sequencing of Besnoitia besnoiti strain Bb-Ger1.</title>
        <authorList>
            <person name="Schares G."/>
            <person name="Venepally P."/>
            <person name="Lorenzi H.A."/>
        </authorList>
    </citation>
    <scope>NUCLEOTIDE SEQUENCE [LARGE SCALE GENOMIC DNA]</scope>
    <source>
        <strain evidence="7 8">Bb-Ger1</strain>
    </source>
</reference>
<feature type="region of interest" description="Disordered" evidence="5">
    <location>
        <begin position="642"/>
        <end position="715"/>
    </location>
</feature>
<dbReference type="OrthoDB" id="449052at2759"/>
<feature type="compositionally biased region" description="Basic and acidic residues" evidence="5">
    <location>
        <begin position="937"/>
        <end position="949"/>
    </location>
</feature>
<dbReference type="Proteomes" id="UP000224006">
    <property type="component" value="Chromosome X"/>
</dbReference>
<dbReference type="EMBL" id="NWUJ01000011">
    <property type="protein sequence ID" value="PFH32388.1"/>
    <property type="molecule type" value="Genomic_DNA"/>
</dbReference>
<feature type="region of interest" description="Disordered" evidence="5">
    <location>
        <begin position="327"/>
        <end position="458"/>
    </location>
</feature>
<dbReference type="InterPro" id="IPR050511">
    <property type="entry name" value="AMPK_gamma/SDS23_families"/>
</dbReference>
<dbReference type="SUPFAM" id="SSF54631">
    <property type="entry name" value="CBS-domain pair"/>
    <property type="match status" value="1"/>
</dbReference>
<organism evidence="7 8">
    <name type="scientific">Besnoitia besnoiti</name>
    <name type="common">Apicomplexan protozoan</name>
    <dbReference type="NCBI Taxonomy" id="94643"/>
    <lineage>
        <taxon>Eukaryota</taxon>
        <taxon>Sar</taxon>
        <taxon>Alveolata</taxon>
        <taxon>Apicomplexa</taxon>
        <taxon>Conoidasida</taxon>
        <taxon>Coccidia</taxon>
        <taxon>Eucoccidiorida</taxon>
        <taxon>Eimeriorina</taxon>
        <taxon>Sarcocystidae</taxon>
        <taxon>Besnoitia</taxon>
    </lineage>
</organism>
<dbReference type="KEGG" id="bbes:BESB_017060"/>
<dbReference type="RefSeq" id="XP_029216397.1">
    <property type="nucleotide sequence ID" value="XM_029360421.1"/>
</dbReference>
<feature type="region of interest" description="Disordered" evidence="5">
    <location>
        <begin position="189"/>
        <end position="270"/>
    </location>
</feature>